<dbReference type="AlphaFoldDB" id="A0AAQ4ESC3"/>
<evidence type="ECO:0000313" key="2">
    <source>
        <dbReference type="EMBL" id="KAK8777612.1"/>
    </source>
</evidence>
<dbReference type="Proteomes" id="UP001321473">
    <property type="component" value="Unassembled WGS sequence"/>
</dbReference>
<feature type="signal peptide" evidence="1">
    <location>
        <begin position="1"/>
        <end position="17"/>
    </location>
</feature>
<proteinExistence type="predicted"/>
<reference evidence="2 3" key="1">
    <citation type="journal article" date="2023" name="Arcadia Sci">
        <title>De novo assembly of a long-read Amblyomma americanum tick genome.</title>
        <authorList>
            <person name="Chou S."/>
            <person name="Poskanzer K.E."/>
            <person name="Rollins M."/>
            <person name="Thuy-Boun P.S."/>
        </authorList>
    </citation>
    <scope>NUCLEOTIDE SEQUENCE [LARGE SCALE GENOMIC DNA]</scope>
    <source>
        <strain evidence="2">F_SG_1</strain>
        <tissue evidence="2">Salivary glands</tissue>
    </source>
</reference>
<gene>
    <name evidence="2" type="ORF">V5799_029041</name>
</gene>
<protein>
    <recommendedName>
        <fullName evidence="4">Secreted protein</fullName>
    </recommendedName>
</protein>
<feature type="chain" id="PRO_5042825999" description="Secreted protein" evidence="1">
    <location>
        <begin position="18"/>
        <end position="201"/>
    </location>
</feature>
<keyword evidence="1" id="KW-0732">Signal</keyword>
<dbReference type="EMBL" id="JARKHS020011645">
    <property type="protein sequence ID" value="KAK8777612.1"/>
    <property type="molecule type" value="Genomic_DNA"/>
</dbReference>
<sequence length="201" mass="22750">MTLLLLLLCAVSSLAAAQDTSPNVTINANEIVDRLLREARENEYIRNKINPVRVKRVNLDDGKGYVEDITIRGLPSLAREGDVNVTVEGLHLVAIVGRLRAEDLRTEGRYLYRPSRWFRLRGRIAATLSYIAVEIGIQLDPEHKRGNVTVFKVDLQSNCAHYESVQASPHYLASHKSEHSFLKLRRNKTVPYIYVIENTAS</sequence>
<evidence type="ECO:0000256" key="1">
    <source>
        <dbReference type="SAM" id="SignalP"/>
    </source>
</evidence>
<name>A0AAQ4ESC3_AMBAM</name>
<evidence type="ECO:0008006" key="4">
    <source>
        <dbReference type="Google" id="ProtNLM"/>
    </source>
</evidence>
<keyword evidence="3" id="KW-1185">Reference proteome</keyword>
<organism evidence="2 3">
    <name type="scientific">Amblyomma americanum</name>
    <name type="common">Lone star tick</name>
    <dbReference type="NCBI Taxonomy" id="6943"/>
    <lineage>
        <taxon>Eukaryota</taxon>
        <taxon>Metazoa</taxon>
        <taxon>Ecdysozoa</taxon>
        <taxon>Arthropoda</taxon>
        <taxon>Chelicerata</taxon>
        <taxon>Arachnida</taxon>
        <taxon>Acari</taxon>
        <taxon>Parasitiformes</taxon>
        <taxon>Ixodida</taxon>
        <taxon>Ixodoidea</taxon>
        <taxon>Ixodidae</taxon>
        <taxon>Amblyomminae</taxon>
        <taxon>Amblyomma</taxon>
    </lineage>
</organism>
<comment type="caution">
    <text evidence="2">The sequence shown here is derived from an EMBL/GenBank/DDBJ whole genome shotgun (WGS) entry which is preliminary data.</text>
</comment>
<accession>A0AAQ4ESC3</accession>
<evidence type="ECO:0000313" key="3">
    <source>
        <dbReference type="Proteomes" id="UP001321473"/>
    </source>
</evidence>